<gene>
    <name evidence="2" type="ORF">CP557_16890</name>
</gene>
<keyword evidence="3" id="KW-1185">Reference proteome</keyword>
<protein>
    <submittedName>
        <fullName evidence="2">Uncharacterized protein</fullName>
    </submittedName>
</protein>
<feature type="compositionally biased region" description="Basic and acidic residues" evidence="1">
    <location>
        <begin position="12"/>
        <end position="26"/>
    </location>
</feature>
<feature type="compositionally biased region" description="Basic and acidic residues" evidence="1">
    <location>
        <begin position="46"/>
        <end position="56"/>
    </location>
</feature>
<evidence type="ECO:0000313" key="3">
    <source>
        <dbReference type="Proteomes" id="UP000219689"/>
    </source>
</evidence>
<proteinExistence type="predicted"/>
<dbReference type="Proteomes" id="UP000219689">
    <property type="component" value="Unassembled WGS sequence"/>
</dbReference>
<evidence type="ECO:0000313" key="2">
    <source>
        <dbReference type="EMBL" id="PCR92053.1"/>
    </source>
</evidence>
<reference evidence="2 3" key="1">
    <citation type="submission" date="2017-09" db="EMBL/GenBank/DDBJ databases">
        <title>Genome sequences of Natrinema ejinorence JCM 13890T.</title>
        <authorList>
            <person name="Roh S.W."/>
            <person name="Kim Y.B."/>
            <person name="Kim J.Y."/>
        </authorList>
    </citation>
    <scope>NUCLEOTIDE SEQUENCE [LARGE SCALE GENOMIC DNA]</scope>
    <source>
        <strain evidence="2 3">JCM 13890</strain>
    </source>
</reference>
<dbReference type="EMBL" id="NXNI01000001">
    <property type="protein sequence ID" value="PCR92053.1"/>
    <property type="molecule type" value="Genomic_DNA"/>
</dbReference>
<feature type="region of interest" description="Disordered" evidence="1">
    <location>
        <begin position="1"/>
        <end position="74"/>
    </location>
</feature>
<dbReference type="AlphaFoldDB" id="A0A2A5QZ61"/>
<name>A0A2A5QZ61_9EURY</name>
<sequence length="74" mass="8143">MRLECALGSVSSEHEMRRTATKHVESSHSGIRPKPRRTALGVGREPTGHSRRDARFGRASNCGVSEADRETRVA</sequence>
<accession>A0A2A5QZ61</accession>
<organism evidence="2 3">
    <name type="scientific">Natrinema ejinorense</name>
    <dbReference type="NCBI Taxonomy" id="373386"/>
    <lineage>
        <taxon>Archaea</taxon>
        <taxon>Methanobacteriati</taxon>
        <taxon>Methanobacteriota</taxon>
        <taxon>Stenosarchaea group</taxon>
        <taxon>Halobacteria</taxon>
        <taxon>Halobacteriales</taxon>
        <taxon>Natrialbaceae</taxon>
        <taxon>Natrinema</taxon>
    </lineage>
</organism>
<comment type="caution">
    <text evidence="2">The sequence shown here is derived from an EMBL/GenBank/DDBJ whole genome shotgun (WGS) entry which is preliminary data.</text>
</comment>
<evidence type="ECO:0000256" key="1">
    <source>
        <dbReference type="SAM" id="MobiDB-lite"/>
    </source>
</evidence>